<evidence type="ECO:0000256" key="3">
    <source>
        <dbReference type="ARBA" id="ARBA00022763"/>
    </source>
</evidence>
<reference evidence="9 10" key="1">
    <citation type="submission" date="2019-08" db="EMBL/GenBank/DDBJ databases">
        <authorList>
            <person name="Lei W."/>
        </authorList>
    </citation>
    <scope>NUCLEOTIDE SEQUENCE [LARGE SCALE GENOMIC DNA]</scope>
    <source>
        <strain evidence="9 10">CCUG 66496</strain>
    </source>
</reference>
<dbReference type="Pfam" id="PF11967">
    <property type="entry name" value="RecO_N"/>
    <property type="match status" value="1"/>
</dbReference>
<evidence type="ECO:0000256" key="4">
    <source>
        <dbReference type="ARBA" id="ARBA00023172"/>
    </source>
</evidence>
<comment type="function">
    <text evidence="7">Involved in DNA repair and RecF pathway recombination.</text>
</comment>
<dbReference type="Gene3D" id="2.40.50.140">
    <property type="entry name" value="Nucleic acid-binding proteins"/>
    <property type="match status" value="1"/>
</dbReference>
<dbReference type="SUPFAM" id="SSF50249">
    <property type="entry name" value="Nucleic acid-binding proteins"/>
    <property type="match status" value="1"/>
</dbReference>
<evidence type="ECO:0000256" key="1">
    <source>
        <dbReference type="ARBA" id="ARBA00007452"/>
    </source>
</evidence>
<dbReference type="NCBIfam" id="TIGR00613">
    <property type="entry name" value="reco"/>
    <property type="match status" value="1"/>
</dbReference>
<gene>
    <name evidence="7 9" type="primary">recO</name>
    <name evidence="9" type="ORF">FRX57_04745</name>
</gene>
<feature type="domain" description="DNA replication/recombination mediator RecO N-terminal" evidence="8">
    <location>
        <begin position="3"/>
        <end position="76"/>
    </location>
</feature>
<evidence type="ECO:0000256" key="7">
    <source>
        <dbReference type="HAMAP-Rule" id="MF_00201"/>
    </source>
</evidence>
<proteinExistence type="inferred from homology"/>
<evidence type="ECO:0000256" key="2">
    <source>
        <dbReference type="ARBA" id="ARBA00021310"/>
    </source>
</evidence>
<dbReference type="Pfam" id="PF02565">
    <property type="entry name" value="RecO_C"/>
    <property type="match status" value="1"/>
</dbReference>
<dbReference type="AlphaFoldDB" id="A0A5C5SCD9"/>
<evidence type="ECO:0000313" key="10">
    <source>
        <dbReference type="Proteomes" id="UP000317430"/>
    </source>
</evidence>
<dbReference type="InterPro" id="IPR042242">
    <property type="entry name" value="RecO_C"/>
</dbReference>
<dbReference type="SUPFAM" id="SSF57863">
    <property type="entry name" value="ArfGap/RecO-like zinc finger"/>
    <property type="match status" value="1"/>
</dbReference>
<dbReference type="InterPro" id="IPR022572">
    <property type="entry name" value="DNA_rep/recomb_RecO_N"/>
</dbReference>
<sequence length="254" mass="29547">MVMQETRGLILYNRNFREDDKLVKIFTEAAGKRMFFVKHASRSKLASVIQPLVIADFIVKVNDEGLSYIEDYGQVRTFHGIQSDIFSLAYATYLLSLADAAITDGTYDPHLFAFLVKTLDLMEQGLDYEVLTNIFEIQILERFGVSLNFHDCLVCHQVGQAFDFSFTYAGLLCPQHYDRDPRRSHLNPNVPYLLNKFQHMQFSELKQIRLQPGIKKELRDFIDQIYEEYVGIHLKSKKFIDDLQGWGHMMQKNS</sequence>
<keyword evidence="10" id="KW-1185">Reference proteome</keyword>
<dbReference type="GO" id="GO:0006302">
    <property type="term" value="P:double-strand break repair"/>
    <property type="evidence" value="ECO:0007669"/>
    <property type="project" value="TreeGrafter"/>
</dbReference>
<name>A0A5C5SCD9_9STRE</name>
<dbReference type="PANTHER" id="PTHR33991">
    <property type="entry name" value="DNA REPAIR PROTEIN RECO"/>
    <property type="match status" value="1"/>
</dbReference>
<keyword evidence="3 7" id="KW-0227">DNA damage</keyword>
<protein>
    <recommendedName>
        <fullName evidence="2 7">DNA repair protein RecO</fullName>
    </recommendedName>
    <alternativeName>
        <fullName evidence="6 7">Recombination protein O</fullName>
    </alternativeName>
</protein>
<evidence type="ECO:0000313" key="9">
    <source>
        <dbReference type="EMBL" id="TWS98244.1"/>
    </source>
</evidence>
<organism evidence="9 10">
    <name type="scientific">Streptococcus cuniculipharyngis</name>
    <dbReference type="NCBI Taxonomy" id="1562651"/>
    <lineage>
        <taxon>Bacteria</taxon>
        <taxon>Bacillati</taxon>
        <taxon>Bacillota</taxon>
        <taxon>Bacilli</taxon>
        <taxon>Lactobacillales</taxon>
        <taxon>Streptococcaceae</taxon>
        <taxon>Streptococcus</taxon>
    </lineage>
</organism>
<dbReference type="InterPro" id="IPR037278">
    <property type="entry name" value="ARFGAP/RecO"/>
</dbReference>
<dbReference type="Proteomes" id="UP000317430">
    <property type="component" value="Unassembled WGS sequence"/>
</dbReference>
<comment type="caution">
    <text evidence="9">The sequence shown here is derived from an EMBL/GenBank/DDBJ whole genome shotgun (WGS) entry which is preliminary data.</text>
</comment>
<dbReference type="HAMAP" id="MF_00201">
    <property type="entry name" value="RecO"/>
    <property type="match status" value="1"/>
</dbReference>
<keyword evidence="5 7" id="KW-0234">DNA repair</keyword>
<evidence type="ECO:0000259" key="8">
    <source>
        <dbReference type="Pfam" id="PF11967"/>
    </source>
</evidence>
<dbReference type="Gene3D" id="1.20.1440.120">
    <property type="entry name" value="Recombination protein O, C-terminal domain"/>
    <property type="match status" value="1"/>
</dbReference>
<dbReference type="InterPro" id="IPR012340">
    <property type="entry name" value="NA-bd_OB-fold"/>
</dbReference>
<dbReference type="EMBL" id="VOHL01000002">
    <property type="protein sequence ID" value="TWS98244.1"/>
    <property type="molecule type" value="Genomic_DNA"/>
</dbReference>
<comment type="similarity">
    <text evidence="1 7">Belongs to the RecO family.</text>
</comment>
<evidence type="ECO:0000256" key="5">
    <source>
        <dbReference type="ARBA" id="ARBA00023204"/>
    </source>
</evidence>
<keyword evidence="4 7" id="KW-0233">DNA recombination</keyword>
<dbReference type="InterPro" id="IPR003717">
    <property type="entry name" value="RecO"/>
</dbReference>
<dbReference type="GO" id="GO:0006310">
    <property type="term" value="P:DNA recombination"/>
    <property type="evidence" value="ECO:0007669"/>
    <property type="project" value="UniProtKB-UniRule"/>
</dbReference>
<evidence type="ECO:0000256" key="6">
    <source>
        <dbReference type="ARBA" id="ARBA00033409"/>
    </source>
</evidence>
<dbReference type="GO" id="GO:0043590">
    <property type="term" value="C:bacterial nucleoid"/>
    <property type="evidence" value="ECO:0007669"/>
    <property type="project" value="TreeGrafter"/>
</dbReference>
<dbReference type="RefSeq" id="WP_146567230.1">
    <property type="nucleotide sequence ID" value="NZ_VOHL01000002.1"/>
</dbReference>
<accession>A0A5C5SCD9</accession>
<dbReference type="PANTHER" id="PTHR33991:SF1">
    <property type="entry name" value="DNA REPAIR PROTEIN RECO"/>
    <property type="match status" value="1"/>
</dbReference>
<dbReference type="OrthoDB" id="9797083at2"/>